<gene>
    <name evidence="4" type="ORF">FEM03_06440</name>
</gene>
<proteinExistence type="predicted"/>
<dbReference type="SMART" id="SM00028">
    <property type="entry name" value="TPR"/>
    <property type="match status" value="3"/>
</dbReference>
<organism evidence="4 5">
    <name type="scientific">Phragmitibacter flavus</name>
    <dbReference type="NCBI Taxonomy" id="2576071"/>
    <lineage>
        <taxon>Bacteria</taxon>
        <taxon>Pseudomonadati</taxon>
        <taxon>Verrucomicrobiota</taxon>
        <taxon>Verrucomicrobiia</taxon>
        <taxon>Verrucomicrobiales</taxon>
        <taxon>Verrucomicrobiaceae</taxon>
        <taxon>Phragmitibacter</taxon>
    </lineage>
</organism>
<dbReference type="InterPro" id="IPR011990">
    <property type="entry name" value="TPR-like_helical_dom_sf"/>
</dbReference>
<comment type="caution">
    <text evidence="4">The sequence shown here is derived from an EMBL/GenBank/DDBJ whole genome shotgun (WGS) entry which is preliminary data.</text>
</comment>
<dbReference type="InterPro" id="IPR051685">
    <property type="entry name" value="Ycf3/AcsC/BcsC/TPR_MFPF"/>
</dbReference>
<dbReference type="PROSITE" id="PS50005">
    <property type="entry name" value="TPR"/>
    <property type="match status" value="1"/>
</dbReference>
<dbReference type="EMBL" id="VAUV01000004">
    <property type="protein sequence ID" value="TLD71772.1"/>
    <property type="molecule type" value="Genomic_DNA"/>
</dbReference>
<dbReference type="PANTHER" id="PTHR44943:SF8">
    <property type="entry name" value="TPR REPEAT-CONTAINING PROTEIN MJ0263"/>
    <property type="match status" value="1"/>
</dbReference>
<name>A0A5R8KHL5_9BACT</name>
<evidence type="ECO:0000313" key="5">
    <source>
        <dbReference type="Proteomes" id="UP000306196"/>
    </source>
</evidence>
<dbReference type="PANTHER" id="PTHR44943">
    <property type="entry name" value="CELLULOSE SYNTHASE OPERON PROTEIN C"/>
    <property type="match status" value="1"/>
</dbReference>
<evidence type="ECO:0000256" key="2">
    <source>
        <dbReference type="ARBA" id="ARBA00022803"/>
    </source>
</evidence>
<evidence type="ECO:0000313" key="4">
    <source>
        <dbReference type="EMBL" id="TLD71772.1"/>
    </source>
</evidence>
<keyword evidence="1" id="KW-0677">Repeat</keyword>
<dbReference type="Gene3D" id="1.25.40.10">
    <property type="entry name" value="Tetratricopeptide repeat domain"/>
    <property type="match status" value="3"/>
</dbReference>
<dbReference type="InterPro" id="IPR019734">
    <property type="entry name" value="TPR_rpt"/>
</dbReference>
<evidence type="ECO:0000256" key="1">
    <source>
        <dbReference type="ARBA" id="ARBA00022737"/>
    </source>
</evidence>
<dbReference type="RefSeq" id="WP_138085366.1">
    <property type="nucleotide sequence ID" value="NZ_VAUV01000004.1"/>
</dbReference>
<reference evidence="4 5" key="1">
    <citation type="submission" date="2019-05" db="EMBL/GenBank/DDBJ databases">
        <title>Verrucobacter flavum gen. nov., sp. nov. a new member of the family Verrucomicrobiaceae.</title>
        <authorList>
            <person name="Szuroczki S."/>
            <person name="Abbaszade G."/>
            <person name="Szabo A."/>
            <person name="Felfoldi T."/>
            <person name="Schumann P."/>
            <person name="Boka K."/>
            <person name="Keki Z."/>
            <person name="Toumi M."/>
            <person name="Toth E."/>
        </authorList>
    </citation>
    <scope>NUCLEOTIDE SEQUENCE [LARGE SCALE GENOMIC DNA]</scope>
    <source>
        <strain evidence="4 5">MG-N-17</strain>
    </source>
</reference>
<sequence>MTESELAQQQKNLWLKGVSALQLKNYDYAISLILSVVKQSPEFLEGRKVLRRAEGEKMRTQKKGLFGGGLSLGGFKLPTGGKKDPWGAIAELEEAVFQKDPYNINANQALYDHAMRLNQTDLAAFALETIREGHPTNTRNMHVLAQHYMAHEVPEKASDVYRSILKVTPSDMDAIKGEKDSAAKTSMMRQGWQQEGGMKSAMKDSKEAQQLEMLNRQGMTPEQMEALLAQLFEEYEKDQNNVVVVKRIADLYDKMEHHEHALSYYEWAVQLNPGDVTLQARVDQVRNRVADIQIQALQTEIDSNPDAPDIEEKRANILAIKRDRIASLLAEAKSKVDRNPTDKQYRFDYAAVLYQGEMFREAIPELQQAKSNPHIRNKALLMLGKCFAALNMNDLAIGAMLEAVKEIPAFNNEKKNLLYSLGLVYEKVGNATEYLNCMKEIYNNDYGYLDVAARVESSYAAG</sequence>
<accession>A0A5R8KHL5</accession>
<keyword evidence="5" id="KW-1185">Reference proteome</keyword>
<protein>
    <submittedName>
        <fullName evidence="4">Uncharacterized protein</fullName>
    </submittedName>
</protein>
<dbReference type="OrthoDB" id="9788637at2"/>
<evidence type="ECO:0000256" key="3">
    <source>
        <dbReference type="PROSITE-ProRule" id="PRU00339"/>
    </source>
</evidence>
<dbReference type="AlphaFoldDB" id="A0A5R8KHL5"/>
<keyword evidence="2 3" id="KW-0802">TPR repeat</keyword>
<dbReference type="Proteomes" id="UP000306196">
    <property type="component" value="Unassembled WGS sequence"/>
</dbReference>
<dbReference type="SUPFAM" id="SSF48452">
    <property type="entry name" value="TPR-like"/>
    <property type="match status" value="2"/>
</dbReference>
<feature type="repeat" description="TPR" evidence="3">
    <location>
        <begin position="242"/>
        <end position="275"/>
    </location>
</feature>